<dbReference type="InterPro" id="IPR029045">
    <property type="entry name" value="ClpP/crotonase-like_dom_sf"/>
</dbReference>
<dbReference type="GO" id="GO:0006635">
    <property type="term" value="P:fatty acid beta-oxidation"/>
    <property type="evidence" value="ECO:0007669"/>
    <property type="project" value="TreeGrafter"/>
</dbReference>
<dbReference type="AlphaFoldDB" id="A0A2A9NIP8"/>
<keyword evidence="4" id="KW-1185">Reference proteome</keyword>
<protein>
    <recommendedName>
        <fullName evidence="5">Enoyl-CoA hydratase</fullName>
    </recommendedName>
</protein>
<evidence type="ECO:0008006" key="5">
    <source>
        <dbReference type="Google" id="ProtNLM"/>
    </source>
</evidence>
<dbReference type="SUPFAM" id="SSF52096">
    <property type="entry name" value="ClpP/crotonase"/>
    <property type="match status" value="1"/>
</dbReference>
<evidence type="ECO:0000256" key="1">
    <source>
        <dbReference type="ARBA" id="ARBA00005254"/>
    </source>
</evidence>
<dbReference type="EMBL" id="KZ302103">
    <property type="protein sequence ID" value="PFH47580.1"/>
    <property type="molecule type" value="Genomic_DNA"/>
</dbReference>
<evidence type="ECO:0000256" key="2">
    <source>
        <dbReference type="RuleBase" id="RU003707"/>
    </source>
</evidence>
<dbReference type="OrthoDB" id="2139957at2759"/>
<organism evidence="3 4">
    <name type="scientific">Amanita thiersii Skay4041</name>
    <dbReference type="NCBI Taxonomy" id="703135"/>
    <lineage>
        <taxon>Eukaryota</taxon>
        <taxon>Fungi</taxon>
        <taxon>Dikarya</taxon>
        <taxon>Basidiomycota</taxon>
        <taxon>Agaricomycotina</taxon>
        <taxon>Agaricomycetes</taxon>
        <taxon>Agaricomycetidae</taxon>
        <taxon>Agaricales</taxon>
        <taxon>Pluteineae</taxon>
        <taxon>Amanitaceae</taxon>
        <taxon>Amanita</taxon>
    </lineage>
</organism>
<accession>A0A2A9NIP8</accession>
<proteinExistence type="inferred from homology"/>
<dbReference type="GO" id="GO:0003824">
    <property type="term" value="F:catalytic activity"/>
    <property type="evidence" value="ECO:0007669"/>
    <property type="project" value="InterPro"/>
</dbReference>
<dbReference type="InterPro" id="IPR001753">
    <property type="entry name" value="Enoyl-CoA_hydra/iso"/>
</dbReference>
<dbReference type="Pfam" id="PF00378">
    <property type="entry name" value="ECH_1"/>
    <property type="match status" value="1"/>
</dbReference>
<dbReference type="InterPro" id="IPR018376">
    <property type="entry name" value="Enoyl-CoA_hyd/isom_CS"/>
</dbReference>
<dbReference type="Proteomes" id="UP000242287">
    <property type="component" value="Unassembled WGS sequence"/>
</dbReference>
<comment type="similarity">
    <text evidence="1 2">Belongs to the enoyl-CoA hydratase/isomerase family.</text>
</comment>
<sequence>MSGLTQPPTTSDQLRLSFPAEHVLLLTLNRPKALNAMTPGMEQDLKQALDWFENEPHLWVVIVTGAGRAFCAGADLKAWNDRQKNGSVSSEQEGLAANVYGFGSISRRKSRKPIIAAVNGGAYGGGMEILVNCDIVIASSEAKFSFPEVKRGVVAIAGGIPRVGRICGHQLASELLLTGKTIGAAEAQTRFGFVNTVVPPDQVLPCAISVAKEITANSPDAVQSTKVALLLAQKHNVDETYVTHIWSPETRRVYAGENIKEGLQAFVDKRKPAWKNPAKL</sequence>
<evidence type="ECO:0000313" key="4">
    <source>
        <dbReference type="Proteomes" id="UP000242287"/>
    </source>
</evidence>
<dbReference type="PANTHER" id="PTHR11941:SF158">
    <property type="entry name" value="ENOYL-COA HYDRATASE (AFU_ORTHOLOGUE AFUA_2G10650)"/>
    <property type="match status" value="1"/>
</dbReference>
<dbReference type="STRING" id="703135.A0A2A9NIP8"/>
<dbReference type="PANTHER" id="PTHR11941">
    <property type="entry name" value="ENOYL-COA HYDRATASE-RELATED"/>
    <property type="match status" value="1"/>
</dbReference>
<dbReference type="CDD" id="cd06558">
    <property type="entry name" value="crotonase-like"/>
    <property type="match status" value="1"/>
</dbReference>
<evidence type="ECO:0000313" key="3">
    <source>
        <dbReference type="EMBL" id="PFH47580.1"/>
    </source>
</evidence>
<reference evidence="3 4" key="1">
    <citation type="submission" date="2014-02" db="EMBL/GenBank/DDBJ databases">
        <title>Transposable element dynamics among asymbiotic and ectomycorrhizal Amanita fungi.</title>
        <authorList>
            <consortium name="DOE Joint Genome Institute"/>
            <person name="Hess J."/>
            <person name="Skrede I."/>
            <person name="Wolfe B."/>
            <person name="LaButti K."/>
            <person name="Ohm R.A."/>
            <person name="Grigoriev I.V."/>
            <person name="Pringle A."/>
        </authorList>
    </citation>
    <scope>NUCLEOTIDE SEQUENCE [LARGE SCALE GENOMIC DNA]</scope>
    <source>
        <strain evidence="3 4">SKay4041</strain>
    </source>
</reference>
<dbReference type="Gene3D" id="3.90.226.10">
    <property type="entry name" value="2-enoyl-CoA Hydratase, Chain A, domain 1"/>
    <property type="match status" value="1"/>
</dbReference>
<dbReference type="PROSITE" id="PS00166">
    <property type="entry name" value="ENOYL_COA_HYDRATASE"/>
    <property type="match status" value="1"/>
</dbReference>
<gene>
    <name evidence="3" type="ORF">AMATHDRAFT_67495</name>
</gene>
<name>A0A2A9NIP8_9AGAR</name>
<dbReference type="GO" id="GO:0005739">
    <property type="term" value="C:mitochondrion"/>
    <property type="evidence" value="ECO:0007669"/>
    <property type="project" value="TreeGrafter"/>
</dbReference>